<dbReference type="EMBL" id="JALNTZ010000001">
    <property type="protein sequence ID" value="KAJ3666686.1"/>
    <property type="molecule type" value="Genomic_DNA"/>
</dbReference>
<dbReference type="CDD" id="cd00161">
    <property type="entry name" value="beta-trefoil_Ricin-like"/>
    <property type="match status" value="1"/>
</dbReference>
<name>A0AA38J6X2_9CUCU</name>
<dbReference type="InterPro" id="IPR000772">
    <property type="entry name" value="Ricin_B_lectin"/>
</dbReference>
<dbReference type="AlphaFoldDB" id="A0AA38J6X2"/>
<dbReference type="PROSITE" id="PS50231">
    <property type="entry name" value="RICIN_B_LECTIN"/>
    <property type="match status" value="1"/>
</dbReference>
<comment type="caution">
    <text evidence="2">The sequence shown here is derived from an EMBL/GenBank/DDBJ whole genome shotgun (WGS) entry which is preliminary data.</text>
</comment>
<dbReference type="Pfam" id="PF14200">
    <property type="entry name" value="RicinB_lectin_2"/>
    <property type="match status" value="1"/>
</dbReference>
<feature type="domain" description="Ricin B lectin" evidence="1">
    <location>
        <begin position="11"/>
        <end position="137"/>
    </location>
</feature>
<evidence type="ECO:0000259" key="1">
    <source>
        <dbReference type="SMART" id="SM00458"/>
    </source>
</evidence>
<dbReference type="Proteomes" id="UP001168821">
    <property type="component" value="Unassembled WGS sequence"/>
</dbReference>
<keyword evidence="3" id="KW-1185">Reference proteome</keyword>
<evidence type="ECO:0000313" key="3">
    <source>
        <dbReference type="Proteomes" id="UP001168821"/>
    </source>
</evidence>
<reference evidence="2" key="1">
    <citation type="journal article" date="2023" name="G3 (Bethesda)">
        <title>Whole genome assemblies of Zophobas morio and Tenebrio molitor.</title>
        <authorList>
            <person name="Kaur S."/>
            <person name="Stinson S.A."/>
            <person name="diCenzo G.C."/>
        </authorList>
    </citation>
    <scope>NUCLEOTIDE SEQUENCE</scope>
    <source>
        <strain evidence="2">QUZm001</strain>
    </source>
</reference>
<dbReference type="SUPFAM" id="SSF50370">
    <property type="entry name" value="Ricin B-like lectins"/>
    <property type="match status" value="1"/>
</dbReference>
<dbReference type="InterPro" id="IPR035992">
    <property type="entry name" value="Ricin_B-like_lectins"/>
</dbReference>
<sequence>MSHCHHDHDHDKYAVIRNQKSGMVLDASEHVLKIQHFTGFPAQLWKLENAAPGTFYIVNKGNGNVLDIEGGVKSGHNVITFCKHGGVNQQWFVNSDGTIVSAEGNLAIDICGEHYCAGNNLIAYKRHGKDNQKFHLQYQ</sequence>
<evidence type="ECO:0000313" key="2">
    <source>
        <dbReference type="EMBL" id="KAJ3666686.1"/>
    </source>
</evidence>
<protein>
    <recommendedName>
        <fullName evidence="1">Ricin B lectin domain-containing protein</fullName>
    </recommendedName>
</protein>
<accession>A0AA38J6X2</accession>
<dbReference type="SMART" id="SM00458">
    <property type="entry name" value="RICIN"/>
    <property type="match status" value="1"/>
</dbReference>
<organism evidence="2 3">
    <name type="scientific">Zophobas morio</name>
    <dbReference type="NCBI Taxonomy" id="2755281"/>
    <lineage>
        <taxon>Eukaryota</taxon>
        <taxon>Metazoa</taxon>
        <taxon>Ecdysozoa</taxon>
        <taxon>Arthropoda</taxon>
        <taxon>Hexapoda</taxon>
        <taxon>Insecta</taxon>
        <taxon>Pterygota</taxon>
        <taxon>Neoptera</taxon>
        <taxon>Endopterygota</taxon>
        <taxon>Coleoptera</taxon>
        <taxon>Polyphaga</taxon>
        <taxon>Cucujiformia</taxon>
        <taxon>Tenebrionidae</taxon>
        <taxon>Zophobas</taxon>
    </lineage>
</organism>
<proteinExistence type="predicted"/>
<dbReference type="Gene3D" id="2.80.10.50">
    <property type="match status" value="1"/>
</dbReference>
<gene>
    <name evidence="2" type="ORF">Zmor_002120</name>
</gene>